<sequence length="273" mass="30511">MGNVSSVREEGQQVKVEEGEGRSSLAHRGYEELMGQSPPQSPMGAGQSPPLIFNPQTPMVPLQKVGEMYCQSNLCPRNSVDEESFYEEGIPTMITWSHGGREVFVEGSWDNWKTKKLLQRSGKEFAIMKVLPSGYYQYKFIVDGEWKYAPDMPWFRDAAGNVYNILDIKEYVPDDLGSIAGFESPQSPESSYNNWLLGPEDFAKEPPAVPPQLQLTILNSPTNVNSSSSSLSRPPHVVLNHLYIHKNFSPVVALGSTSRFLAKYVTVVLYKSL</sequence>
<dbReference type="Gene3D" id="2.60.40.10">
    <property type="entry name" value="Immunoglobulins"/>
    <property type="match status" value="1"/>
</dbReference>
<comment type="similarity">
    <text evidence="1">Belongs to the 5'-AMP-activated protein kinase beta subunit family.</text>
</comment>
<dbReference type="GO" id="GO:0009507">
    <property type="term" value="C:chloroplast"/>
    <property type="evidence" value="ECO:0007669"/>
    <property type="project" value="UniProtKB-ARBA"/>
</dbReference>
<feature type="region of interest" description="Disordered" evidence="2">
    <location>
        <begin position="1"/>
        <end position="48"/>
    </location>
</feature>
<reference evidence="4" key="1">
    <citation type="journal article" date="2015" name="Nat. Genet.">
        <title>The pineapple genome and the evolution of CAM photosynthesis.</title>
        <authorList>
            <person name="Ming R."/>
            <person name="VanBuren R."/>
            <person name="Wai C.M."/>
            <person name="Tang H."/>
            <person name="Schatz M.C."/>
            <person name="Bowers J.E."/>
            <person name="Lyons E."/>
            <person name="Wang M.L."/>
            <person name="Chen J."/>
            <person name="Biggers E."/>
            <person name="Zhang J."/>
            <person name="Huang L."/>
            <person name="Zhang L."/>
            <person name="Miao W."/>
            <person name="Zhang J."/>
            <person name="Ye Z."/>
            <person name="Miao C."/>
            <person name="Lin Z."/>
            <person name="Wang H."/>
            <person name="Zhou H."/>
            <person name="Yim W.C."/>
            <person name="Priest H.D."/>
            <person name="Zheng C."/>
            <person name="Woodhouse M."/>
            <person name="Edger P.P."/>
            <person name="Guyot R."/>
            <person name="Guo H.B."/>
            <person name="Guo H."/>
            <person name="Zheng G."/>
            <person name="Singh R."/>
            <person name="Sharma A."/>
            <person name="Min X."/>
            <person name="Zheng Y."/>
            <person name="Lee H."/>
            <person name="Gurtowski J."/>
            <person name="Sedlazeck F.J."/>
            <person name="Harkess A."/>
            <person name="McKain M.R."/>
            <person name="Liao Z."/>
            <person name="Fang J."/>
            <person name="Liu J."/>
            <person name="Zhang X."/>
            <person name="Zhang Q."/>
            <person name="Hu W."/>
            <person name="Qin Y."/>
            <person name="Wang K."/>
            <person name="Chen L.Y."/>
            <person name="Shirley N."/>
            <person name="Lin Y.R."/>
            <person name="Liu L.Y."/>
            <person name="Hernandez A.G."/>
            <person name="Wright C.L."/>
            <person name="Bulone V."/>
            <person name="Tuskan G.A."/>
            <person name="Heath K."/>
            <person name="Zee F."/>
            <person name="Moore P.H."/>
            <person name="Sunkar R."/>
            <person name="Leebens-Mack J.H."/>
            <person name="Mockler T."/>
            <person name="Bennetzen J.L."/>
            <person name="Freeling M."/>
            <person name="Sankoff D."/>
            <person name="Paterson A.H."/>
            <person name="Zhu X."/>
            <person name="Yang X."/>
            <person name="Smith J.A."/>
            <person name="Cushman J.C."/>
            <person name="Paull R.E."/>
            <person name="Yu Q."/>
        </authorList>
    </citation>
    <scope>NUCLEOTIDE SEQUENCE [LARGE SCALE GENOMIC DNA]</scope>
    <source>
        <strain evidence="4">cv. F153</strain>
    </source>
</reference>
<dbReference type="InterPro" id="IPR043554">
    <property type="entry name" value="KINB"/>
</dbReference>
<dbReference type="CDD" id="cd02859">
    <property type="entry name" value="E_set_AMPKbeta_like_N"/>
    <property type="match status" value="1"/>
</dbReference>
<keyword evidence="4" id="KW-1185">Reference proteome</keyword>
<dbReference type="SMART" id="SM01010">
    <property type="entry name" value="AMPKBI"/>
    <property type="match status" value="1"/>
</dbReference>
<dbReference type="InterPro" id="IPR013783">
    <property type="entry name" value="Ig-like_fold"/>
</dbReference>
<dbReference type="InterPro" id="IPR032640">
    <property type="entry name" value="AMPK1_CBM"/>
</dbReference>
<dbReference type="InterPro" id="IPR014756">
    <property type="entry name" value="Ig_E-set"/>
</dbReference>
<dbReference type="GeneID" id="109720972"/>
<dbReference type="SUPFAM" id="SSF160219">
    <property type="entry name" value="AMPKBI-like"/>
    <property type="match status" value="1"/>
</dbReference>
<reference evidence="5" key="2">
    <citation type="submission" date="2025-08" db="UniProtKB">
        <authorList>
            <consortium name="RefSeq"/>
        </authorList>
    </citation>
    <scope>IDENTIFICATION</scope>
    <source>
        <tissue evidence="5">Leaf</tissue>
    </source>
</reference>
<evidence type="ECO:0000313" key="4">
    <source>
        <dbReference type="Proteomes" id="UP000515123"/>
    </source>
</evidence>
<feature type="compositionally biased region" description="Basic and acidic residues" evidence="2">
    <location>
        <begin position="7"/>
        <end position="21"/>
    </location>
</feature>
<organism evidence="4 5">
    <name type="scientific">Ananas comosus</name>
    <name type="common">Pineapple</name>
    <name type="synonym">Ananas ananas</name>
    <dbReference type="NCBI Taxonomy" id="4615"/>
    <lineage>
        <taxon>Eukaryota</taxon>
        <taxon>Viridiplantae</taxon>
        <taxon>Streptophyta</taxon>
        <taxon>Embryophyta</taxon>
        <taxon>Tracheophyta</taxon>
        <taxon>Spermatophyta</taxon>
        <taxon>Magnoliopsida</taxon>
        <taxon>Liliopsida</taxon>
        <taxon>Poales</taxon>
        <taxon>Bromeliaceae</taxon>
        <taxon>Bromelioideae</taxon>
        <taxon>Ananas</taxon>
    </lineage>
</organism>
<evidence type="ECO:0000313" key="5">
    <source>
        <dbReference type="RefSeq" id="XP_020103940.1"/>
    </source>
</evidence>
<dbReference type="Pfam" id="PF04739">
    <property type="entry name" value="AMPKBI"/>
    <property type="match status" value="1"/>
</dbReference>
<dbReference type="Gramene" id="Aco003924.1.mrna1">
    <property type="protein sequence ID" value="Aco003924.1.mrna1"/>
    <property type="gene ID" value="Aco003924.1.path1"/>
</dbReference>
<dbReference type="InterPro" id="IPR037256">
    <property type="entry name" value="ASC_dom_sf"/>
</dbReference>
<evidence type="ECO:0000256" key="1">
    <source>
        <dbReference type="ARBA" id="ARBA00010926"/>
    </source>
</evidence>
<dbReference type="PANTHER" id="PTHR46316:SF2">
    <property type="entry name" value="SNF1-RELATED PROTEIN KINASE REGULATORY SUBUNIT BETA-2"/>
    <property type="match status" value="1"/>
</dbReference>
<accession>A0A6P5GEZ6</accession>
<evidence type="ECO:0000256" key="2">
    <source>
        <dbReference type="SAM" id="MobiDB-lite"/>
    </source>
</evidence>
<dbReference type="Pfam" id="PF16561">
    <property type="entry name" value="AMPK1_CBM"/>
    <property type="match status" value="1"/>
</dbReference>
<proteinExistence type="inferred from homology"/>
<dbReference type="RefSeq" id="XP_020103940.1">
    <property type="nucleotide sequence ID" value="XM_020248351.1"/>
</dbReference>
<gene>
    <name evidence="5" type="primary">LOC109720972</name>
</gene>
<evidence type="ECO:0000259" key="3">
    <source>
        <dbReference type="SMART" id="SM01010"/>
    </source>
</evidence>
<dbReference type="SUPFAM" id="SSF81296">
    <property type="entry name" value="E set domains"/>
    <property type="match status" value="1"/>
</dbReference>
<feature type="domain" description="Association with the SNF1 complex (ASC)" evidence="3">
    <location>
        <begin position="185"/>
        <end position="273"/>
    </location>
</feature>
<protein>
    <submittedName>
        <fullName evidence="5">SNF1-related protein kinase regulatory subunit beta-2</fullName>
    </submittedName>
</protein>
<dbReference type="PANTHER" id="PTHR46316">
    <property type="entry name" value="SNF1-RELATED PROTEIN KINASE REGULATORY SUBUNIT BETA-1"/>
    <property type="match status" value="1"/>
</dbReference>
<dbReference type="AlphaFoldDB" id="A0A6P5GEZ6"/>
<dbReference type="Proteomes" id="UP000515123">
    <property type="component" value="Linkage group 15"/>
</dbReference>
<dbReference type="OrthoDB" id="531008at2759"/>
<dbReference type="InterPro" id="IPR006828">
    <property type="entry name" value="ASC_dom"/>
</dbReference>
<name>A0A6P5GEZ6_ANACO</name>
<dbReference type="Gene3D" id="6.20.250.60">
    <property type="match status" value="1"/>
</dbReference>